<dbReference type="AlphaFoldDB" id="A0ABD3CXE3"/>
<name>A0ABD3CXE3_9LAMI</name>
<evidence type="ECO:0000313" key="2">
    <source>
        <dbReference type="EMBL" id="KAL3634383.1"/>
    </source>
</evidence>
<evidence type="ECO:0000256" key="1">
    <source>
        <dbReference type="SAM" id="MobiDB-lite"/>
    </source>
</evidence>
<feature type="compositionally biased region" description="Basic and acidic residues" evidence="1">
    <location>
        <begin position="194"/>
        <end position="225"/>
    </location>
</feature>
<dbReference type="Proteomes" id="UP001632038">
    <property type="component" value="Unassembled WGS sequence"/>
</dbReference>
<gene>
    <name evidence="2" type="ORF">CASFOL_021437</name>
</gene>
<dbReference type="PANTHER" id="PTHR47487:SF8">
    <property type="entry name" value="OS08G0270900 PROTEIN"/>
    <property type="match status" value="1"/>
</dbReference>
<dbReference type="PANTHER" id="PTHR47487">
    <property type="entry name" value="OS06G0651300 PROTEIN-RELATED"/>
    <property type="match status" value="1"/>
</dbReference>
<dbReference type="EMBL" id="JAVIJP010000028">
    <property type="protein sequence ID" value="KAL3634383.1"/>
    <property type="molecule type" value="Genomic_DNA"/>
</dbReference>
<protein>
    <submittedName>
        <fullName evidence="2">Uncharacterized protein</fullName>
    </submittedName>
</protein>
<sequence length="334" mass="37020">MMERKLALLRSQYNPISVGPSSSSVLGFESPSMLPVLGTGGEEERIILSLAEKERLRKGHESGGFGTRVSDVRPAVSERPKEKRKIILLDKPDEDIAGLNRKASTPLVGLDSSESPAKDGFVLFANSVLRAQRSGKKHKSKEVTLRAQRSGKNYSMGLFPKNATKSIEAHVTPDSSSTSGSPQPLLLTENDNSDNLKKDHCVEQKKEDQDQEKDQHVVPEAQKKEESKKNRFRFWCEMWQVGSNAKKIFNTHKNGKKHAKRLEAGSHNAFNDREKIVVLVNREGVVIDRDGKNMISVDVDEALGEAGQENHDLVDENKEGDVSLECAVPADDDK</sequence>
<organism evidence="2 3">
    <name type="scientific">Castilleja foliolosa</name>
    <dbReference type="NCBI Taxonomy" id="1961234"/>
    <lineage>
        <taxon>Eukaryota</taxon>
        <taxon>Viridiplantae</taxon>
        <taxon>Streptophyta</taxon>
        <taxon>Embryophyta</taxon>
        <taxon>Tracheophyta</taxon>
        <taxon>Spermatophyta</taxon>
        <taxon>Magnoliopsida</taxon>
        <taxon>eudicotyledons</taxon>
        <taxon>Gunneridae</taxon>
        <taxon>Pentapetalae</taxon>
        <taxon>asterids</taxon>
        <taxon>lamiids</taxon>
        <taxon>Lamiales</taxon>
        <taxon>Orobanchaceae</taxon>
        <taxon>Pedicularideae</taxon>
        <taxon>Castillejinae</taxon>
        <taxon>Castilleja</taxon>
    </lineage>
</organism>
<proteinExistence type="predicted"/>
<accession>A0ABD3CXE3</accession>
<feature type="compositionally biased region" description="Polar residues" evidence="1">
    <location>
        <begin position="173"/>
        <end position="182"/>
    </location>
</feature>
<keyword evidence="3" id="KW-1185">Reference proteome</keyword>
<dbReference type="Gene3D" id="3.30.160.60">
    <property type="entry name" value="Classic Zinc Finger"/>
    <property type="match status" value="1"/>
</dbReference>
<reference evidence="3" key="1">
    <citation type="journal article" date="2024" name="IScience">
        <title>Strigolactones Initiate the Formation of Haustorium-like Structures in Castilleja.</title>
        <authorList>
            <person name="Buerger M."/>
            <person name="Peterson D."/>
            <person name="Chory J."/>
        </authorList>
    </citation>
    <scope>NUCLEOTIDE SEQUENCE [LARGE SCALE GENOMIC DNA]</scope>
</reference>
<evidence type="ECO:0000313" key="3">
    <source>
        <dbReference type="Proteomes" id="UP001632038"/>
    </source>
</evidence>
<feature type="region of interest" description="Disordered" evidence="1">
    <location>
        <begin position="133"/>
        <end position="225"/>
    </location>
</feature>
<comment type="caution">
    <text evidence="2">The sequence shown here is derived from an EMBL/GenBank/DDBJ whole genome shotgun (WGS) entry which is preliminary data.</text>
</comment>